<comment type="subunit">
    <text evidence="10">Homodimer.</text>
</comment>
<comment type="similarity">
    <text evidence="4 10">Belongs to the NAD(P)-dependent epimerase/dehydratase family.</text>
</comment>
<evidence type="ECO:0000256" key="6">
    <source>
        <dbReference type="ARBA" id="ARBA00018569"/>
    </source>
</evidence>
<dbReference type="PANTHER" id="PTHR43725">
    <property type="entry name" value="UDP-GLUCOSE 4-EPIMERASE"/>
    <property type="match status" value="1"/>
</dbReference>
<dbReference type="Proteomes" id="UP000830116">
    <property type="component" value="Chromosome"/>
</dbReference>
<dbReference type="SUPFAM" id="SSF51735">
    <property type="entry name" value="NAD(P)-binding Rossmann-fold domains"/>
    <property type="match status" value="1"/>
</dbReference>
<evidence type="ECO:0000256" key="2">
    <source>
        <dbReference type="ARBA" id="ARBA00001911"/>
    </source>
</evidence>
<dbReference type="EMBL" id="CP093442">
    <property type="protein sequence ID" value="UOF02229.1"/>
    <property type="molecule type" value="Genomic_DNA"/>
</dbReference>
<dbReference type="NCBIfam" id="TIGR01179">
    <property type="entry name" value="galE"/>
    <property type="match status" value="1"/>
</dbReference>
<keyword evidence="9 10" id="KW-0119">Carbohydrate metabolism</keyword>
<dbReference type="RefSeq" id="WP_243539192.1">
    <property type="nucleotide sequence ID" value="NZ_CP093442.1"/>
</dbReference>
<evidence type="ECO:0000256" key="9">
    <source>
        <dbReference type="ARBA" id="ARBA00023277"/>
    </source>
</evidence>
<reference evidence="12" key="1">
    <citation type="submission" date="2022-03" db="EMBL/GenBank/DDBJ databases">
        <title>Genome Identification and Characterization of new species Bdellovibrio reynosense LBG001 sp. nov. from a Mexico soil sample.</title>
        <authorList>
            <person name="Camilli A."/>
            <person name="Ajao Y."/>
            <person name="Guo X."/>
        </authorList>
    </citation>
    <scope>NUCLEOTIDE SEQUENCE</scope>
    <source>
        <strain evidence="12">LBG001</strain>
    </source>
</reference>
<dbReference type="Gene3D" id="3.90.25.10">
    <property type="entry name" value="UDP-galactose 4-epimerase, domain 1"/>
    <property type="match status" value="1"/>
</dbReference>
<evidence type="ECO:0000256" key="8">
    <source>
        <dbReference type="ARBA" id="ARBA00023235"/>
    </source>
</evidence>
<comment type="cofactor">
    <cofactor evidence="2 10">
        <name>NAD(+)</name>
        <dbReference type="ChEBI" id="CHEBI:57540"/>
    </cofactor>
</comment>
<dbReference type="Pfam" id="PF01370">
    <property type="entry name" value="Epimerase"/>
    <property type="match status" value="1"/>
</dbReference>
<keyword evidence="13" id="KW-1185">Reference proteome</keyword>
<dbReference type="InterPro" id="IPR036291">
    <property type="entry name" value="NAD(P)-bd_dom_sf"/>
</dbReference>
<evidence type="ECO:0000313" key="12">
    <source>
        <dbReference type="EMBL" id="UOF02229.1"/>
    </source>
</evidence>
<sequence>MNVLVTGGAGYIGSHVSQKLVNLGYSVTILDNLSTGFKTAVSPNVEFIHGDVRDISLVSSVLKGKNFSGVMHFAAKLVVPESILKPIEYYENNVGGVMTVAKACDNAGVKNFIFSSTAAVYGSEPMGLISESTPTAPLNPYGQSKLMSETILKDCENAFGLRSVRLRYFNVAGAAQDGSNGQRTKTTTNLIKVASEAACGKRDFVEIYGTDYNTPDGTGIRDYIHVEDLADLHIMGLQYLEEGGASDTFNCGYGHGYSVKEVLEEIKKVSGNNFSVVNKPRRQGDAERSVADSAKVRKVFNWSPKRDDLAIICKSAYDWEKSLKT</sequence>
<accession>A0ABY4CBY5</accession>
<evidence type="ECO:0000256" key="4">
    <source>
        <dbReference type="ARBA" id="ARBA00007637"/>
    </source>
</evidence>
<evidence type="ECO:0000256" key="1">
    <source>
        <dbReference type="ARBA" id="ARBA00000083"/>
    </source>
</evidence>
<keyword evidence="8 10" id="KW-0413">Isomerase</keyword>
<dbReference type="InterPro" id="IPR005886">
    <property type="entry name" value="UDP_G4E"/>
</dbReference>
<evidence type="ECO:0000256" key="5">
    <source>
        <dbReference type="ARBA" id="ARBA00013189"/>
    </source>
</evidence>
<dbReference type="InterPro" id="IPR001509">
    <property type="entry name" value="Epimerase_deHydtase"/>
</dbReference>
<dbReference type="PANTHER" id="PTHR43725:SF53">
    <property type="entry name" value="UDP-ARABINOSE 4-EPIMERASE 1"/>
    <property type="match status" value="1"/>
</dbReference>
<keyword evidence="7 10" id="KW-0520">NAD</keyword>
<dbReference type="EC" id="5.1.3.2" evidence="5 10"/>
<proteinExistence type="inferred from homology"/>
<protein>
    <recommendedName>
        <fullName evidence="6 10">UDP-glucose 4-epimerase</fullName>
        <ecNumber evidence="5 10">5.1.3.2</ecNumber>
    </recommendedName>
</protein>
<name>A0ABY4CBY5_9BACT</name>
<gene>
    <name evidence="12" type="primary">galE</name>
    <name evidence="12" type="ORF">MNR06_04605</name>
</gene>
<comment type="pathway">
    <text evidence="3 10">Carbohydrate metabolism; galactose metabolism.</text>
</comment>
<dbReference type="Gene3D" id="3.40.50.720">
    <property type="entry name" value="NAD(P)-binding Rossmann-like Domain"/>
    <property type="match status" value="1"/>
</dbReference>
<feature type="domain" description="NAD-dependent epimerase/dehydratase" evidence="11">
    <location>
        <begin position="3"/>
        <end position="252"/>
    </location>
</feature>
<organism evidence="12 13">
    <name type="scientific">Bdellovibrio reynosensis</name>
    <dbReference type="NCBI Taxonomy" id="2835041"/>
    <lineage>
        <taxon>Bacteria</taxon>
        <taxon>Pseudomonadati</taxon>
        <taxon>Bdellovibrionota</taxon>
        <taxon>Bdellovibrionia</taxon>
        <taxon>Bdellovibrionales</taxon>
        <taxon>Pseudobdellovibrionaceae</taxon>
        <taxon>Bdellovibrio</taxon>
    </lineage>
</organism>
<dbReference type="CDD" id="cd05247">
    <property type="entry name" value="UDP_G4E_1_SDR_e"/>
    <property type="match status" value="1"/>
</dbReference>
<evidence type="ECO:0000256" key="3">
    <source>
        <dbReference type="ARBA" id="ARBA00004947"/>
    </source>
</evidence>
<evidence type="ECO:0000256" key="7">
    <source>
        <dbReference type="ARBA" id="ARBA00023027"/>
    </source>
</evidence>
<comment type="catalytic activity">
    <reaction evidence="1 10">
        <text>UDP-alpha-D-glucose = UDP-alpha-D-galactose</text>
        <dbReference type="Rhea" id="RHEA:22168"/>
        <dbReference type="ChEBI" id="CHEBI:58885"/>
        <dbReference type="ChEBI" id="CHEBI:66914"/>
        <dbReference type="EC" id="5.1.3.2"/>
    </reaction>
</comment>
<evidence type="ECO:0000313" key="13">
    <source>
        <dbReference type="Proteomes" id="UP000830116"/>
    </source>
</evidence>
<dbReference type="GO" id="GO:0003978">
    <property type="term" value="F:UDP-glucose 4-epimerase activity"/>
    <property type="evidence" value="ECO:0007669"/>
    <property type="project" value="UniProtKB-EC"/>
</dbReference>
<evidence type="ECO:0000256" key="10">
    <source>
        <dbReference type="RuleBase" id="RU366046"/>
    </source>
</evidence>
<evidence type="ECO:0000259" key="11">
    <source>
        <dbReference type="Pfam" id="PF01370"/>
    </source>
</evidence>